<organism evidence="1 2">
    <name type="scientific">Nephila pilipes</name>
    <name type="common">Giant wood spider</name>
    <name type="synonym">Nephila maculata</name>
    <dbReference type="NCBI Taxonomy" id="299642"/>
    <lineage>
        <taxon>Eukaryota</taxon>
        <taxon>Metazoa</taxon>
        <taxon>Ecdysozoa</taxon>
        <taxon>Arthropoda</taxon>
        <taxon>Chelicerata</taxon>
        <taxon>Arachnida</taxon>
        <taxon>Araneae</taxon>
        <taxon>Araneomorphae</taxon>
        <taxon>Entelegynae</taxon>
        <taxon>Araneoidea</taxon>
        <taxon>Nephilidae</taxon>
        <taxon>Nephila</taxon>
    </lineage>
</organism>
<dbReference type="EMBL" id="BMAW01004853">
    <property type="protein sequence ID" value="GFS91125.1"/>
    <property type="molecule type" value="Genomic_DNA"/>
</dbReference>
<dbReference type="AlphaFoldDB" id="A0A8X6N2H9"/>
<keyword evidence="2" id="KW-1185">Reference proteome</keyword>
<evidence type="ECO:0000313" key="1">
    <source>
        <dbReference type="EMBL" id="GFS91125.1"/>
    </source>
</evidence>
<gene>
    <name evidence="1" type="ORF">NPIL_580221</name>
</gene>
<protein>
    <submittedName>
        <fullName evidence="1">Uncharacterized protein</fullName>
    </submittedName>
</protein>
<sequence>MDTANNTEVCELTVIDLCDLNLEESFNRVGFLTDSKSCETYCDYLEQVIYNYSRKNSGAPDIKLISDTQHIIIRCARKSSRLLNDELKYYLQQILENVKQKLTSTLPSPRNK</sequence>
<dbReference type="Proteomes" id="UP000887013">
    <property type="component" value="Unassembled WGS sequence"/>
</dbReference>
<accession>A0A8X6N2H9</accession>
<evidence type="ECO:0000313" key="2">
    <source>
        <dbReference type="Proteomes" id="UP000887013"/>
    </source>
</evidence>
<proteinExistence type="predicted"/>
<name>A0A8X6N2H9_NEPPI</name>
<reference evidence="1" key="1">
    <citation type="submission" date="2020-08" db="EMBL/GenBank/DDBJ databases">
        <title>Multicomponent nature underlies the extraordinary mechanical properties of spider dragline silk.</title>
        <authorList>
            <person name="Kono N."/>
            <person name="Nakamura H."/>
            <person name="Mori M."/>
            <person name="Yoshida Y."/>
            <person name="Ohtoshi R."/>
            <person name="Malay A.D."/>
            <person name="Moran D.A.P."/>
            <person name="Tomita M."/>
            <person name="Numata K."/>
            <person name="Arakawa K."/>
        </authorList>
    </citation>
    <scope>NUCLEOTIDE SEQUENCE</scope>
</reference>
<comment type="caution">
    <text evidence="1">The sequence shown here is derived from an EMBL/GenBank/DDBJ whole genome shotgun (WGS) entry which is preliminary data.</text>
</comment>